<dbReference type="STRING" id="1507870.A0A1V8SA16"/>
<dbReference type="Gene3D" id="3.20.20.140">
    <property type="entry name" value="Metal-dependent hydrolases"/>
    <property type="match status" value="1"/>
</dbReference>
<evidence type="ECO:0000313" key="4">
    <source>
        <dbReference type="EMBL" id="OQN95972.1"/>
    </source>
</evidence>
<protein>
    <recommendedName>
        <fullName evidence="3">Amidohydrolase-related domain-containing protein</fullName>
    </recommendedName>
</protein>
<dbReference type="SUPFAM" id="SSF51556">
    <property type="entry name" value="Metallo-dependent hydrolases"/>
    <property type="match status" value="1"/>
</dbReference>
<dbReference type="InParanoid" id="A0A1V8SA16"/>
<dbReference type="InterPro" id="IPR050378">
    <property type="entry name" value="Metallo-dep_Hydrolases_sf"/>
</dbReference>
<dbReference type="InterPro" id="IPR032466">
    <property type="entry name" value="Metal_Hydrolase"/>
</dbReference>
<dbReference type="SUPFAM" id="SSF51338">
    <property type="entry name" value="Composite domain of metallo-dependent hydrolases"/>
    <property type="match status" value="1"/>
</dbReference>
<dbReference type="GO" id="GO:0016810">
    <property type="term" value="F:hydrolase activity, acting on carbon-nitrogen (but not peptide) bonds"/>
    <property type="evidence" value="ECO:0007669"/>
    <property type="project" value="InterPro"/>
</dbReference>
<evidence type="ECO:0000256" key="1">
    <source>
        <dbReference type="ARBA" id="ARBA00008829"/>
    </source>
</evidence>
<keyword evidence="5" id="KW-1185">Reference proteome</keyword>
<name>A0A1V8SA16_9PEZI</name>
<dbReference type="PANTHER" id="PTHR11647:SF96">
    <property type="entry name" value="AMIDOHYDROLASE-RELATED DOMAIN-CONTAINING PROTEIN"/>
    <property type="match status" value="1"/>
</dbReference>
<evidence type="ECO:0000259" key="3">
    <source>
        <dbReference type="Pfam" id="PF01979"/>
    </source>
</evidence>
<feature type="domain" description="Amidohydrolase-related" evidence="3">
    <location>
        <begin position="9"/>
        <end position="389"/>
    </location>
</feature>
<organism evidence="4 5">
    <name type="scientific">Cryoendolithus antarcticus</name>
    <dbReference type="NCBI Taxonomy" id="1507870"/>
    <lineage>
        <taxon>Eukaryota</taxon>
        <taxon>Fungi</taxon>
        <taxon>Dikarya</taxon>
        <taxon>Ascomycota</taxon>
        <taxon>Pezizomycotina</taxon>
        <taxon>Dothideomycetes</taxon>
        <taxon>Dothideomycetidae</taxon>
        <taxon>Cladosporiales</taxon>
        <taxon>Cladosporiaceae</taxon>
        <taxon>Cryoendolithus</taxon>
    </lineage>
</organism>
<dbReference type="InterPro" id="IPR006680">
    <property type="entry name" value="Amidohydro-rel"/>
</dbReference>
<dbReference type="Pfam" id="PF01979">
    <property type="entry name" value="Amidohydro_1"/>
    <property type="match status" value="1"/>
</dbReference>
<sequence>MLKVATSRPGGIDAHVHLEEPQLFGKGSSADTFETDTRSAICGGTTTIIAFAPQQRTEDSLLSTLEATHKNAEDNCYTDYSFHLLVSNPSERALAEFPTLREKGISSLKICMTYAALQLNDGQILDILLAAREHGITTLIHAENNDLIIWITAQLEKRKMYAPRYHATSHPAMAEIEATYRAICLSEFIDVPILLVHISSPAAASHIRSAQSRGLPVYAETCPQYLFLIKADLDKPGFEGAKCVCTPPPRENERDQEGIWQGLEDGTFTVLSSDHCPFIYDDSETGKKTCTSVEYPEGQFKYIPNGCPGVETRLPLAMSADRLEMKRFVAVTATNPAKLYGLYPRKGAFLPGRSDADLVIWYPSGKLGTFALTNEMLHHNVDYTPYEGKPLTQWPRYTILRGNVMWDRDGFIRTEFLQHKRHSLLSTSRTLRIYVPRFDFSQAIKAIIYVWAREPGGAPFHGMTVVLIVDGPDLDTRSLGRWIQRPAASSLNIQYLLRLNVMSKEHQELTHTVLRGMKSSVPAPPEWQALRNALASCRMPRGAPEGYLPPELRCLIYDRVPPRTLIVPSEGRHLLVSPLTAVCGVVRAEYLHHVDKRADVLRRSRRMLCRVQNLDFAPVLALSTGFPQLDSSPTCEIDVTLIFNSTQMNGDCVAQWLEFLAARPMQLRIDYHPDWSALNHEDHMLLHSILRTVYKKVLRGNEYQ</sequence>
<dbReference type="InterPro" id="IPR011059">
    <property type="entry name" value="Metal-dep_hydrolase_composite"/>
</dbReference>
<accession>A0A1V8SA16</accession>
<keyword evidence="2" id="KW-0597">Phosphoprotein</keyword>
<dbReference type="PANTHER" id="PTHR11647">
    <property type="entry name" value="HYDRANTOINASE/DIHYDROPYRIMIDINASE FAMILY MEMBER"/>
    <property type="match status" value="1"/>
</dbReference>
<dbReference type="AlphaFoldDB" id="A0A1V8SA16"/>
<gene>
    <name evidence="4" type="ORF">B0A48_17915</name>
</gene>
<comment type="similarity">
    <text evidence="1">Belongs to the metallo-dependent hydrolases superfamily. Hydantoinase/dihydropyrimidinase family.</text>
</comment>
<dbReference type="Proteomes" id="UP000192596">
    <property type="component" value="Unassembled WGS sequence"/>
</dbReference>
<comment type="caution">
    <text evidence="4">The sequence shown here is derived from an EMBL/GenBank/DDBJ whole genome shotgun (WGS) entry which is preliminary data.</text>
</comment>
<evidence type="ECO:0000256" key="2">
    <source>
        <dbReference type="ARBA" id="ARBA00022553"/>
    </source>
</evidence>
<dbReference type="Gene3D" id="2.30.40.10">
    <property type="entry name" value="Urease, subunit C, domain 1"/>
    <property type="match status" value="1"/>
</dbReference>
<dbReference type="OrthoDB" id="1924787at2759"/>
<reference evidence="5" key="1">
    <citation type="submission" date="2017-03" db="EMBL/GenBank/DDBJ databases">
        <title>Genomes of endolithic fungi from Antarctica.</title>
        <authorList>
            <person name="Coleine C."/>
            <person name="Masonjones S."/>
            <person name="Stajich J.E."/>
        </authorList>
    </citation>
    <scope>NUCLEOTIDE SEQUENCE [LARGE SCALE GENOMIC DNA]</scope>
    <source>
        <strain evidence="5">CCFEE 5527</strain>
    </source>
</reference>
<evidence type="ECO:0000313" key="5">
    <source>
        <dbReference type="Proteomes" id="UP000192596"/>
    </source>
</evidence>
<dbReference type="FunFam" id="3.20.20.140:FF:000217">
    <property type="entry name" value="Dihydropyrimidinase-related protein 1"/>
    <property type="match status" value="1"/>
</dbReference>
<proteinExistence type="inferred from homology"/>
<dbReference type="EMBL" id="NAJO01000075">
    <property type="protein sequence ID" value="OQN95972.1"/>
    <property type="molecule type" value="Genomic_DNA"/>
</dbReference>